<dbReference type="InterPro" id="IPR051784">
    <property type="entry name" value="Nod_factor_ABC_transporter"/>
</dbReference>
<dbReference type="Proteomes" id="UP000217895">
    <property type="component" value="Chromosome"/>
</dbReference>
<feature type="transmembrane region" description="Helical" evidence="1">
    <location>
        <begin position="110"/>
        <end position="132"/>
    </location>
</feature>
<keyword evidence="1" id="KW-0812">Transmembrane</keyword>
<sequence>MLELFVAQLKWSWIQYKRYAHEVLGGVIALSITFYGLFLSVGYIAGSGFRFGDRLDAVIVGYTLWSLVIFIMNGINATLQREAQVGTLEQLFISPFNITKILLLRAVSDLLLQCGVITIVLFIIMALTGRWLSFSAALILPLITVILGAYGLAFAIGSLALIFKTVQQIAGIFNFSLLFVLTIPTETWAGAQKILGYLIPMTTGAGLMRDMMARQAGLNWGTFAIALINGLIYFVIGITLFRWSERETKRRGRLSGY</sequence>
<keyword evidence="1" id="KW-0472">Membrane</keyword>
<feature type="transmembrane region" description="Helical" evidence="1">
    <location>
        <begin position="220"/>
        <end position="243"/>
    </location>
</feature>
<dbReference type="AlphaFoldDB" id="A0A1Z4JDZ4"/>
<reference evidence="2 3" key="1">
    <citation type="submission" date="2017-06" db="EMBL/GenBank/DDBJ databases">
        <title>Genome sequencing of cyanobaciteial culture collection at National Institute for Environmental Studies (NIES).</title>
        <authorList>
            <person name="Hirose Y."/>
            <person name="Shimura Y."/>
            <person name="Fujisawa T."/>
            <person name="Nakamura Y."/>
            <person name="Kawachi M."/>
        </authorList>
    </citation>
    <scope>NUCLEOTIDE SEQUENCE [LARGE SCALE GENOMIC DNA]</scope>
    <source>
        <strain evidence="2 3">NIES-2135</strain>
    </source>
</reference>
<dbReference type="EMBL" id="AP018203">
    <property type="protein sequence ID" value="BAY54898.1"/>
    <property type="molecule type" value="Genomic_DNA"/>
</dbReference>
<evidence type="ECO:0000313" key="2">
    <source>
        <dbReference type="EMBL" id="BAY54898.1"/>
    </source>
</evidence>
<evidence type="ECO:0000313" key="3">
    <source>
        <dbReference type="Proteomes" id="UP000217895"/>
    </source>
</evidence>
<dbReference type="PANTHER" id="PTHR43229:SF6">
    <property type="entry name" value="ABC-TYPE MULTIDRUG TRANSPORT SYSTEM, PERMEASE COMPONENT"/>
    <property type="match status" value="1"/>
</dbReference>
<feature type="transmembrane region" description="Helical" evidence="1">
    <location>
        <begin position="175"/>
        <end position="200"/>
    </location>
</feature>
<feature type="transmembrane region" description="Helical" evidence="1">
    <location>
        <begin position="138"/>
        <end position="163"/>
    </location>
</feature>
<protein>
    <submittedName>
        <fullName evidence="2">ABC-2 type transporter superfamily protein</fullName>
    </submittedName>
</protein>
<gene>
    <name evidence="2" type="ORF">NIES2135_17170</name>
</gene>
<proteinExistence type="predicted"/>
<dbReference type="PANTHER" id="PTHR43229">
    <property type="entry name" value="NODULATION PROTEIN J"/>
    <property type="match status" value="1"/>
</dbReference>
<feature type="transmembrane region" description="Helical" evidence="1">
    <location>
        <begin position="57"/>
        <end position="75"/>
    </location>
</feature>
<name>A0A1Z4JDZ4_LEPBY</name>
<organism evidence="2 3">
    <name type="scientific">Leptolyngbya boryana NIES-2135</name>
    <dbReference type="NCBI Taxonomy" id="1973484"/>
    <lineage>
        <taxon>Bacteria</taxon>
        <taxon>Bacillati</taxon>
        <taxon>Cyanobacteriota</taxon>
        <taxon>Cyanophyceae</taxon>
        <taxon>Leptolyngbyales</taxon>
        <taxon>Leptolyngbyaceae</taxon>
        <taxon>Leptolyngbya group</taxon>
        <taxon>Leptolyngbya</taxon>
    </lineage>
</organism>
<feature type="transmembrane region" description="Helical" evidence="1">
    <location>
        <begin position="23"/>
        <end position="45"/>
    </location>
</feature>
<accession>A0A1Z4JDZ4</accession>
<keyword evidence="3" id="KW-1185">Reference proteome</keyword>
<keyword evidence="1" id="KW-1133">Transmembrane helix</keyword>
<evidence type="ECO:0000256" key="1">
    <source>
        <dbReference type="SAM" id="Phobius"/>
    </source>
</evidence>